<feature type="signal peptide" evidence="2">
    <location>
        <begin position="1"/>
        <end position="28"/>
    </location>
</feature>
<proteinExistence type="predicted"/>
<dbReference type="Proteomes" id="UP001596161">
    <property type="component" value="Unassembled WGS sequence"/>
</dbReference>
<evidence type="ECO:0000256" key="2">
    <source>
        <dbReference type="SAM" id="SignalP"/>
    </source>
</evidence>
<dbReference type="RefSeq" id="WP_378015458.1">
    <property type="nucleotide sequence ID" value="NZ_JBHSKT010000001.1"/>
</dbReference>
<reference evidence="4" key="1">
    <citation type="journal article" date="2019" name="Int. J. Syst. Evol. Microbiol.">
        <title>The Global Catalogue of Microorganisms (GCM) 10K type strain sequencing project: providing services to taxonomists for standard genome sequencing and annotation.</title>
        <authorList>
            <consortium name="The Broad Institute Genomics Platform"/>
            <consortium name="The Broad Institute Genome Sequencing Center for Infectious Disease"/>
            <person name="Wu L."/>
            <person name="Ma J."/>
        </authorList>
    </citation>
    <scope>NUCLEOTIDE SEQUENCE [LARGE SCALE GENOMIC DNA]</scope>
    <source>
        <strain evidence="4">KACC 12602</strain>
    </source>
</reference>
<keyword evidence="2" id="KW-0732">Signal</keyword>
<evidence type="ECO:0000313" key="4">
    <source>
        <dbReference type="Proteomes" id="UP001596161"/>
    </source>
</evidence>
<comment type="caution">
    <text evidence="3">The sequence shown here is derived from an EMBL/GenBank/DDBJ whole genome shotgun (WGS) entry which is preliminary data.</text>
</comment>
<sequence length="188" mass="20958">MKNKILQMKKQYQLLVTVLFFGILSACAGSKASGTSGDNKTATTETGKTVRKNAKKVRTEDLSAYRPKVAAPSETAAAAIAPTNHVNEKVEMLLDTLAAANKNIKYAQGYRILVYTGNDRKTAFDLRKTVVNQLPEEREYLTYVQPTFKLKIGDFYTRMEANEVLQQLRNIAPNASIISEQINVNRPK</sequence>
<organism evidence="3 4">
    <name type="scientific">Adhaeribacter terreus</name>
    <dbReference type="NCBI Taxonomy" id="529703"/>
    <lineage>
        <taxon>Bacteria</taxon>
        <taxon>Pseudomonadati</taxon>
        <taxon>Bacteroidota</taxon>
        <taxon>Cytophagia</taxon>
        <taxon>Cytophagales</taxon>
        <taxon>Hymenobacteraceae</taxon>
        <taxon>Adhaeribacter</taxon>
    </lineage>
</organism>
<gene>
    <name evidence="3" type="ORF">ACFPIB_00540</name>
</gene>
<feature type="chain" id="PRO_5047225378" evidence="2">
    <location>
        <begin position="29"/>
        <end position="188"/>
    </location>
</feature>
<feature type="compositionally biased region" description="Polar residues" evidence="1">
    <location>
        <begin position="32"/>
        <end position="47"/>
    </location>
</feature>
<feature type="region of interest" description="Disordered" evidence="1">
    <location>
        <begin position="30"/>
        <end position="53"/>
    </location>
</feature>
<name>A0ABW0E7G3_9BACT</name>
<evidence type="ECO:0000256" key="1">
    <source>
        <dbReference type="SAM" id="MobiDB-lite"/>
    </source>
</evidence>
<accession>A0ABW0E7G3</accession>
<dbReference type="EMBL" id="JBHSKT010000001">
    <property type="protein sequence ID" value="MFC5269073.1"/>
    <property type="molecule type" value="Genomic_DNA"/>
</dbReference>
<keyword evidence="4" id="KW-1185">Reference proteome</keyword>
<dbReference type="PROSITE" id="PS51257">
    <property type="entry name" value="PROKAR_LIPOPROTEIN"/>
    <property type="match status" value="1"/>
</dbReference>
<protein>
    <submittedName>
        <fullName evidence="3">Sporulation protein</fullName>
    </submittedName>
</protein>
<evidence type="ECO:0000313" key="3">
    <source>
        <dbReference type="EMBL" id="MFC5269073.1"/>
    </source>
</evidence>